<dbReference type="InterPro" id="IPR035940">
    <property type="entry name" value="CAP_sf"/>
</dbReference>
<dbReference type="PANTHER" id="PTHR34154:SF3">
    <property type="entry name" value="ALKALI-SENSITIVE LINKAGE PROTEIN 1"/>
    <property type="match status" value="1"/>
</dbReference>
<sequence length="421" mass="46904">MVIKKRQILWDWTNSSGSGNSGVPDKINQVPFGSKSPVSSVVNWNAWVPPELKGRAPFRPMVRVLDSTKGNDWAMIQNSNEPIILFFNEPERAGISPEQAKDIWYKQMLPLRKNKGKKLGSPAVASDDNGRKWIEKFMSLVSKDLPDFLCLHYYSKSADEAIKYIEGMHNKWPKLKVMVTEIACIDRNYQAVLGFTVKICNWMDTKDYIFEYGLFDFQRKVADNFVSPAAQLMDGNGNFTELGKMYVNQQPMKLPGKAAVSLAATSEIHLMAVNATAALGQDQQKALDAHNSKRKAKGLAPLIWDNQLAKNAEAYAKHLGQIGKLEHSSGDQRPNQGENLAWASASSTPLIMSANMWLAEEKNYHGQPIGQGDFGSYGHYTQCMWKSTTKVGMGWAKDAKGGVYVVGRYSPPGNMVGQKPY</sequence>
<gene>
    <name evidence="2" type="ORF">GQX73_g744</name>
</gene>
<dbReference type="InterPro" id="IPR024655">
    <property type="entry name" value="Asl1_glyco_hydro_catalytic"/>
</dbReference>
<dbReference type="Pfam" id="PF00188">
    <property type="entry name" value="CAP"/>
    <property type="match status" value="1"/>
</dbReference>
<keyword evidence="3" id="KW-1185">Reference proteome</keyword>
<dbReference type="InterPro" id="IPR001283">
    <property type="entry name" value="CRISP-related"/>
</dbReference>
<dbReference type="EMBL" id="WUBL01000004">
    <property type="protein sequence ID" value="KAF2972874.1"/>
    <property type="molecule type" value="Genomic_DNA"/>
</dbReference>
<dbReference type="GO" id="GO:0071966">
    <property type="term" value="P:fungal-type cell wall polysaccharide metabolic process"/>
    <property type="evidence" value="ECO:0007669"/>
    <property type="project" value="TreeGrafter"/>
</dbReference>
<dbReference type="PRINTS" id="PR00837">
    <property type="entry name" value="V5TPXLIKE"/>
</dbReference>
<dbReference type="SUPFAM" id="SSF51445">
    <property type="entry name" value="(Trans)glycosidases"/>
    <property type="match status" value="1"/>
</dbReference>
<comment type="caution">
    <text evidence="2">The sequence shown here is derived from an EMBL/GenBank/DDBJ whole genome shotgun (WGS) entry which is preliminary data.</text>
</comment>
<evidence type="ECO:0000259" key="1">
    <source>
        <dbReference type="SMART" id="SM00198"/>
    </source>
</evidence>
<dbReference type="CDD" id="cd05382">
    <property type="entry name" value="CAP_GAPR1-like"/>
    <property type="match status" value="1"/>
</dbReference>
<dbReference type="GO" id="GO:0009277">
    <property type="term" value="C:fungal-type cell wall"/>
    <property type="evidence" value="ECO:0007669"/>
    <property type="project" value="TreeGrafter"/>
</dbReference>
<dbReference type="InterPro" id="IPR014044">
    <property type="entry name" value="CAP_dom"/>
</dbReference>
<dbReference type="SUPFAM" id="SSF55797">
    <property type="entry name" value="PR-1-like"/>
    <property type="match status" value="1"/>
</dbReference>
<name>A0A7C8N4B2_9PEZI</name>
<accession>A0A7C8N4B2</accession>
<dbReference type="InterPro" id="IPR034113">
    <property type="entry name" value="SCP_GAPR1-like"/>
</dbReference>
<dbReference type="Pfam" id="PF11790">
    <property type="entry name" value="Glyco_hydro_cc"/>
    <property type="match status" value="1"/>
</dbReference>
<organism evidence="2 3">
    <name type="scientific">Xylaria multiplex</name>
    <dbReference type="NCBI Taxonomy" id="323545"/>
    <lineage>
        <taxon>Eukaryota</taxon>
        <taxon>Fungi</taxon>
        <taxon>Dikarya</taxon>
        <taxon>Ascomycota</taxon>
        <taxon>Pezizomycotina</taxon>
        <taxon>Sordariomycetes</taxon>
        <taxon>Xylariomycetidae</taxon>
        <taxon>Xylariales</taxon>
        <taxon>Xylariaceae</taxon>
        <taxon>Xylaria</taxon>
    </lineage>
</organism>
<proteinExistence type="predicted"/>
<dbReference type="InParanoid" id="A0A7C8N4B2"/>
<reference evidence="2 3" key="1">
    <citation type="submission" date="2019-12" db="EMBL/GenBank/DDBJ databases">
        <title>Draft genome sequence of the ascomycete Xylaria multiplex DSM 110363.</title>
        <authorList>
            <person name="Buettner E."/>
            <person name="Kellner H."/>
        </authorList>
    </citation>
    <scope>NUCLEOTIDE SEQUENCE [LARGE SCALE GENOMIC DNA]</scope>
    <source>
        <strain evidence="2 3">DSM 110363</strain>
    </source>
</reference>
<protein>
    <recommendedName>
        <fullName evidence="1">SCP domain-containing protein</fullName>
    </recommendedName>
</protein>
<feature type="domain" description="SCP" evidence="1">
    <location>
        <begin position="281"/>
        <end position="417"/>
    </location>
</feature>
<dbReference type="PANTHER" id="PTHR34154">
    <property type="entry name" value="ALKALI-SENSITIVE LINKAGE PROTEIN 1"/>
    <property type="match status" value="1"/>
</dbReference>
<dbReference type="AlphaFoldDB" id="A0A7C8N4B2"/>
<dbReference type="Gene3D" id="3.40.33.10">
    <property type="entry name" value="CAP"/>
    <property type="match status" value="1"/>
</dbReference>
<evidence type="ECO:0000313" key="2">
    <source>
        <dbReference type="EMBL" id="KAF2972874.1"/>
    </source>
</evidence>
<dbReference type="SMART" id="SM00198">
    <property type="entry name" value="SCP"/>
    <property type="match status" value="1"/>
</dbReference>
<dbReference type="OrthoDB" id="43654at2759"/>
<dbReference type="InterPro" id="IPR053183">
    <property type="entry name" value="ASL1"/>
</dbReference>
<dbReference type="InterPro" id="IPR017853">
    <property type="entry name" value="GH"/>
</dbReference>
<dbReference type="Proteomes" id="UP000481858">
    <property type="component" value="Unassembled WGS sequence"/>
</dbReference>
<evidence type="ECO:0000313" key="3">
    <source>
        <dbReference type="Proteomes" id="UP000481858"/>
    </source>
</evidence>